<comment type="caution">
    <text evidence="4">The sequence shown here is derived from an EMBL/GenBank/DDBJ whole genome shotgun (WGS) entry which is preliminary data.</text>
</comment>
<proteinExistence type="predicted"/>
<protein>
    <submittedName>
        <fullName evidence="4">RbsD/FucU domain-containing protein</fullName>
    </submittedName>
</protein>
<comment type="catalytic activity">
    <reaction evidence="3">
        <text>alpha-L-fucose = beta-L-fucose</text>
        <dbReference type="Rhea" id="RHEA:25580"/>
        <dbReference type="ChEBI" id="CHEBI:42548"/>
        <dbReference type="ChEBI" id="CHEBI:42589"/>
        <dbReference type="EC" id="5.1.3.29"/>
    </reaction>
</comment>
<dbReference type="PANTHER" id="PTHR31690">
    <property type="entry name" value="FUCOSE MUTAROTASE"/>
    <property type="match status" value="1"/>
</dbReference>
<keyword evidence="2" id="KW-0413">Isomerase</keyword>
<dbReference type="Pfam" id="PF05025">
    <property type="entry name" value="RbsD_FucU"/>
    <property type="match status" value="1"/>
</dbReference>
<reference evidence="5" key="1">
    <citation type="journal article" date="2019" name="Int. J. Syst. Evol. Microbiol.">
        <title>The Global Catalogue of Microorganisms (GCM) 10K type strain sequencing project: providing services to taxonomists for standard genome sequencing and annotation.</title>
        <authorList>
            <consortium name="The Broad Institute Genomics Platform"/>
            <consortium name="The Broad Institute Genome Sequencing Center for Infectious Disease"/>
            <person name="Wu L."/>
            <person name="Ma J."/>
        </authorList>
    </citation>
    <scope>NUCLEOTIDE SEQUENCE [LARGE SCALE GENOMIC DNA]</scope>
    <source>
        <strain evidence="5">JCM 17906</strain>
    </source>
</reference>
<name>A0ABP8RF61_9PSEU</name>
<dbReference type="InterPro" id="IPR023750">
    <property type="entry name" value="RbsD-like_sf"/>
</dbReference>
<evidence type="ECO:0000256" key="2">
    <source>
        <dbReference type="ARBA" id="ARBA00023235"/>
    </source>
</evidence>
<organism evidence="4 5">
    <name type="scientific">Pseudonocardia xishanensis</name>
    <dbReference type="NCBI Taxonomy" id="630995"/>
    <lineage>
        <taxon>Bacteria</taxon>
        <taxon>Bacillati</taxon>
        <taxon>Actinomycetota</taxon>
        <taxon>Actinomycetes</taxon>
        <taxon>Pseudonocardiales</taxon>
        <taxon>Pseudonocardiaceae</taxon>
        <taxon>Pseudonocardia</taxon>
    </lineage>
</organism>
<evidence type="ECO:0000256" key="3">
    <source>
        <dbReference type="ARBA" id="ARBA00036324"/>
    </source>
</evidence>
<dbReference type="Gene3D" id="3.40.1650.10">
    <property type="entry name" value="RbsD-like domain"/>
    <property type="match status" value="1"/>
</dbReference>
<dbReference type="PANTHER" id="PTHR31690:SF4">
    <property type="entry name" value="FUCOSE MUTAROTASE"/>
    <property type="match status" value="1"/>
</dbReference>
<sequence>MLIGLDPLLSPDLLHALRSMGHRQDVAIVDANFPCDPGHDRIVRLDGVSATDVLAAVLSVLPVEMEEPAGAWRMIAHDDPGLVLPVFAEFDALVEQHAPGRGLTAIEPDEFKQRVLASYVVVVTGERRLYGAVVVRKGVVQPPK</sequence>
<dbReference type="EMBL" id="BAABGT010000009">
    <property type="protein sequence ID" value="GAA4537085.1"/>
    <property type="molecule type" value="Genomic_DNA"/>
</dbReference>
<evidence type="ECO:0000313" key="4">
    <source>
        <dbReference type="EMBL" id="GAA4537085.1"/>
    </source>
</evidence>
<dbReference type="RefSeq" id="WP_345412222.1">
    <property type="nucleotide sequence ID" value="NZ_BAABGT010000009.1"/>
</dbReference>
<dbReference type="SUPFAM" id="SSF102546">
    <property type="entry name" value="RbsD-like"/>
    <property type="match status" value="1"/>
</dbReference>
<comment type="catalytic activity">
    <reaction evidence="1">
        <text>beta-D-ribopyranose = beta-D-ribofuranose</text>
        <dbReference type="Rhea" id="RHEA:25432"/>
        <dbReference type="ChEBI" id="CHEBI:27476"/>
        <dbReference type="ChEBI" id="CHEBI:47002"/>
        <dbReference type="EC" id="5.4.99.62"/>
    </reaction>
</comment>
<keyword evidence="5" id="KW-1185">Reference proteome</keyword>
<evidence type="ECO:0000313" key="5">
    <source>
        <dbReference type="Proteomes" id="UP001501598"/>
    </source>
</evidence>
<dbReference type="InterPro" id="IPR007721">
    <property type="entry name" value="RbsD_FucU"/>
</dbReference>
<dbReference type="Proteomes" id="UP001501598">
    <property type="component" value="Unassembled WGS sequence"/>
</dbReference>
<accession>A0ABP8RF61</accession>
<evidence type="ECO:0000256" key="1">
    <source>
        <dbReference type="ARBA" id="ARBA00000223"/>
    </source>
</evidence>
<dbReference type="InterPro" id="IPR050443">
    <property type="entry name" value="RbsD/FucU_mutarotase"/>
</dbReference>
<gene>
    <name evidence="4" type="ORF">GCM10023175_04990</name>
</gene>